<dbReference type="Proteomes" id="UP000747542">
    <property type="component" value="Unassembled WGS sequence"/>
</dbReference>
<dbReference type="Pfam" id="PF07679">
    <property type="entry name" value="I-set"/>
    <property type="match status" value="1"/>
</dbReference>
<feature type="non-terminal residue" evidence="4">
    <location>
        <position position="1"/>
    </location>
</feature>
<dbReference type="InterPro" id="IPR007110">
    <property type="entry name" value="Ig-like_dom"/>
</dbReference>
<evidence type="ECO:0000256" key="2">
    <source>
        <dbReference type="SAM" id="Phobius"/>
    </source>
</evidence>
<dbReference type="InterPro" id="IPR013098">
    <property type="entry name" value="Ig_I-set"/>
</dbReference>
<dbReference type="Pfam" id="PF13927">
    <property type="entry name" value="Ig_3"/>
    <property type="match status" value="1"/>
</dbReference>
<accession>A0A8J5N9R0</accession>
<dbReference type="GO" id="GO:0050808">
    <property type="term" value="P:synapse organization"/>
    <property type="evidence" value="ECO:0007669"/>
    <property type="project" value="TreeGrafter"/>
</dbReference>
<dbReference type="PROSITE" id="PS50835">
    <property type="entry name" value="IG_LIKE"/>
    <property type="match status" value="2"/>
</dbReference>
<feature type="compositionally biased region" description="Polar residues" evidence="1">
    <location>
        <begin position="1"/>
        <end position="26"/>
    </location>
</feature>
<reference evidence="4" key="1">
    <citation type="journal article" date="2021" name="Sci. Adv.">
        <title>The American lobster genome reveals insights on longevity, neural, and immune adaptations.</title>
        <authorList>
            <person name="Polinski J.M."/>
            <person name="Zimin A.V."/>
            <person name="Clark K.F."/>
            <person name="Kohn A.B."/>
            <person name="Sadowski N."/>
            <person name="Timp W."/>
            <person name="Ptitsyn A."/>
            <person name="Khanna P."/>
            <person name="Romanova D.Y."/>
            <person name="Williams P."/>
            <person name="Greenwood S.J."/>
            <person name="Moroz L.L."/>
            <person name="Walt D.R."/>
            <person name="Bodnar A.G."/>
        </authorList>
    </citation>
    <scope>NUCLEOTIDE SEQUENCE</scope>
    <source>
        <strain evidence="4">GMGI-L3</strain>
    </source>
</reference>
<feature type="region of interest" description="Disordered" evidence="1">
    <location>
        <begin position="1"/>
        <end position="45"/>
    </location>
</feature>
<gene>
    <name evidence="4" type="primary">zig-8-L2</name>
    <name evidence="4" type="ORF">Hamer_G001480</name>
</gene>
<evidence type="ECO:0000313" key="5">
    <source>
        <dbReference type="Proteomes" id="UP000747542"/>
    </source>
</evidence>
<dbReference type="InterPro" id="IPR013106">
    <property type="entry name" value="Ig_V-set"/>
</dbReference>
<dbReference type="SUPFAM" id="SSF48726">
    <property type="entry name" value="Immunoglobulin"/>
    <property type="match status" value="2"/>
</dbReference>
<dbReference type="EMBL" id="JAHLQT010006108">
    <property type="protein sequence ID" value="KAG7175399.1"/>
    <property type="molecule type" value="Genomic_DNA"/>
</dbReference>
<dbReference type="SMART" id="SM00406">
    <property type="entry name" value="IGv"/>
    <property type="match status" value="1"/>
</dbReference>
<keyword evidence="5" id="KW-1185">Reference proteome</keyword>
<dbReference type="GO" id="GO:0032589">
    <property type="term" value="C:neuron projection membrane"/>
    <property type="evidence" value="ECO:0007669"/>
    <property type="project" value="TreeGrafter"/>
</dbReference>
<feature type="domain" description="Ig-like" evidence="3">
    <location>
        <begin position="396"/>
        <end position="475"/>
    </location>
</feature>
<dbReference type="InterPro" id="IPR003598">
    <property type="entry name" value="Ig_sub2"/>
</dbReference>
<protein>
    <submittedName>
        <fullName evidence="4">Zwei Ig domain protein zig-8-like 2</fullName>
    </submittedName>
</protein>
<dbReference type="SMART" id="SM00409">
    <property type="entry name" value="IG"/>
    <property type="match status" value="2"/>
</dbReference>
<dbReference type="PANTHER" id="PTHR23279:SF36">
    <property type="entry name" value="DEFECTIVE PROBOSCIS EXTENSION RESPONSE 9, ISOFORM A"/>
    <property type="match status" value="1"/>
</dbReference>
<evidence type="ECO:0000256" key="1">
    <source>
        <dbReference type="SAM" id="MobiDB-lite"/>
    </source>
</evidence>
<keyword evidence="2" id="KW-1133">Transmembrane helix</keyword>
<dbReference type="CDD" id="cd00096">
    <property type="entry name" value="Ig"/>
    <property type="match status" value="1"/>
</dbReference>
<name>A0A8J5N9R0_HOMAM</name>
<dbReference type="Gene3D" id="2.60.40.10">
    <property type="entry name" value="Immunoglobulins"/>
    <property type="match status" value="2"/>
</dbReference>
<dbReference type="SMART" id="SM00408">
    <property type="entry name" value="IGc2"/>
    <property type="match status" value="2"/>
</dbReference>
<proteinExistence type="predicted"/>
<feature type="domain" description="Ig-like" evidence="3">
    <location>
        <begin position="80"/>
        <end position="167"/>
    </location>
</feature>
<feature type="transmembrane region" description="Helical" evidence="2">
    <location>
        <begin position="504"/>
        <end position="524"/>
    </location>
</feature>
<sequence>VGGSLVDNTAQQVSKTTTNRQRQDLPSSGHHRRHQKQQQQHQQHHPLALPLATALSMLITAPNASEDADNSSSAAYFVTPLLNHVTTRAGQAATLTCIVKQLGSRQVSWIRGRDLHVLSSGQVTFSSDSRISVSHVKDSWTLTIRYTQPRDAGSYSCQVNTQPLIASWYNLTVVGQSLYNLTVVGQSLYNLTVVGQSLYNLTGVGQSLYNLTGVGQSLYNLTGVGQSLYNLTGVGQSLYNLTGVGQSLYNLTVVGQGLYNLTVVGQSLYNLTGVGQSLYNLTGVGQSLYNLTGVGQSLYNLTGVGQSLYNLTGVGQSLYNLTGVGQSLYNLTGVGQSLYNLTGVGQSLYNLTGVGQSLYNLTGVGQSLYNLTGVGQSLYNLTGVGQSLYNLTGVEARANILGKETMYVQSGSTVTLECVIKEELVIPGLVLWYQDDRLVDRDSRRVKVVTQVANVTTSTLTVTTAAQQDSGNYSCWPSSGRPDSVLVHVIQGEPPAAMQHGNSAAWVSTLLLVPATLTSLLFLLT</sequence>
<dbReference type="InterPro" id="IPR003599">
    <property type="entry name" value="Ig_sub"/>
</dbReference>
<keyword evidence="2" id="KW-0812">Transmembrane</keyword>
<evidence type="ECO:0000259" key="3">
    <source>
        <dbReference type="PROSITE" id="PS50835"/>
    </source>
</evidence>
<dbReference type="PANTHER" id="PTHR23279">
    <property type="entry name" value="DEFECTIVE PROBOSCIS EXTENSION RESPONSE DPR -RELATED"/>
    <property type="match status" value="1"/>
</dbReference>
<evidence type="ECO:0000313" key="4">
    <source>
        <dbReference type="EMBL" id="KAG7175399.1"/>
    </source>
</evidence>
<dbReference type="SUPFAM" id="SSF52058">
    <property type="entry name" value="L domain-like"/>
    <property type="match status" value="1"/>
</dbReference>
<organism evidence="4 5">
    <name type="scientific">Homarus americanus</name>
    <name type="common">American lobster</name>
    <dbReference type="NCBI Taxonomy" id="6706"/>
    <lineage>
        <taxon>Eukaryota</taxon>
        <taxon>Metazoa</taxon>
        <taxon>Ecdysozoa</taxon>
        <taxon>Arthropoda</taxon>
        <taxon>Crustacea</taxon>
        <taxon>Multicrustacea</taxon>
        <taxon>Malacostraca</taxon>
        <taxon>Eumalacostraca</taxon>
        <taxon>Eucarida</taxon>
        <taxon>Decapoda</taxon>
        <taxon>Pleocyemata</taxon>
        <taxon>Astacidea</taxon>
        <taxon>Nephropoidea</taxon>
        <taxon>Nephropidae</taxon>
        <taxon>Homarus</taxon>
    </lineage>
</organism>
<dbReference type="InterPro" id="IPR036179">
    <property type="entry name" value="Ig-like_dom_sf"/>
</dbReference>
<keyword evidence="2" id="KW-0472">Membrane</keyword>
<dbReference type="InterPro" id="IPR013783">
    <property type="entry name" value="Ig-like_fold"/>
</dbReference>
<dbReference type="AlphaFoldDB" id="A0A8J5N9R0"/>
<dbReference type="InterPro" id="IPR037448">
    <property type="entry name" value="Zig-8"/>
</dbReference>
<comment type="caution">
    <text evidence="4">The sequence shown here is derived from an EMBL/GenBank/DDBJ whole genome shotgun (WGS) entry which is preliminary data.</text>
</comment>